<evidence type="ECO:0000313" key="2">
    <source>
        <dbReference type="Proteomes" id="UP000290870"/>
    </source>
</evidence>
<dbReference type="EMBL" id="PDJZ01000004">
    <property type="protein sequence ID" value="RXJ84758.1"/>
    <property type="molecule type" value="Genomic_DNA"/>
</dbReference>
<evidence type="ECO:0000313" key="1">
    <source>
        <dbReference type="EMBL" id="RXJ84758.1"/>
    </source>
</evidence>
<sequence length="251" mass="29644">MEINAFKTIEEYAKDKYLKQIKKPQGHSTNEDYEIALKKLEAFSSNNYEVYESYYEDLIDSYKDVLDLEIHKTIVLVNKETGEVISDNFYIIDKDYIEQKRKDFNSLNYYKKKLTKSKQQSKVKIENFKANHRYTKVFSKVRPSFSNHKNLGIFYDLTRELSPYENIVSKQNNDSTFTPMTTKEIQEKFNISVDDMKRFKVEAKKLKVIADVKLEGKAVGIRINPMYAMNGQDLSEELFEAFKDNEEFINN</sequence>
<dbReference type="AlphaFoldDB" id="A0A4Q0ZMF5"/>
<protein>
    <submittedName>
        <fullName evidence="1">Uncharacterized protein</fullName>
    </submittedName>
</protein>
<reference evidence="1 2" key="1">
    <citation type="submission" date="2017-10" db="EMBL/GenBank/DDBJ databases">
        <title>Genomics of the genus Arcobacter.</title>
        <authorList>
            <person name="Perez-Cataluna A."/>
            <person name="Figueras M.J."/>
        </authorList>
    </citation>
    <scope>NUCLEOTIDE SEQUENCE [LARGE SCALE GENOMIC DNA]</scope>
    <source>
        <strain evidence="1 2">F26</strain>
    </source>
</reference>
<comment type="caution">
    <text evidence="1">The sequence shown here is derived from an EMBL/GenBank/DDBJ whole genome shotgun (WGS) entry which is preliminary data.</text>
</comment>
<dbReference type="Proteomes" id="UP000290870">
    <property type="component" value="Unassembled WGS sequence"/>
</dbReference>
<gene>
    <name evidence="1" type="ORF">CRU90_05220</name>
</gene>
<dbReference type="RefSeq" id="WP_128986220.1">
    <property type="nucleotide sequence ID" value="NZ_PDJZ01000004.1"/>
</dbReference>
<accession>A0A4Q0ZMF5</accession>
<name>A0A4Q0ZMF5_9BACT</name>
<organism evidence="1 2">
    <name type="scientific">Arcobacter cloacae</name>
    <dbReference type="NCBI Taxonomy" id="1054034"/>
    <lineage>
        <taxon>Bacteria</taxon>
        <taxon>Pseudomonadati</taxon>
        <taxon>Campylobacterota</taxon>
        <taxon>Epsilonproteobacteria</taxon>
        <taxon>Campylobacterales</taxon>
        <taxon>Arcobacteraceae</taxon>
        <taxon>Arcobacter</taxon>
    </lineage>
</organism>
<proteinExistence type="predicted"/>